<dbReference type="Proteomes" id="UP001497516">
    <property type="component" value="Chromosome 3"/>
</dbReference>
<feature type="region of interest" description="Disordered" evidence="1">
    <location>
        <begin position="1"/>
        <end position="33"/>
    </location>
</feature>
<dbReference type="AlphaFoldDB" id="A0AAV2DK95"/>
<accession>A0AAV2DK95</accession>
<sequence>MLRNRAREIPIRDGEQRARSRSEGKRIAVMGQSAKERDWRVERDLRAMKERETSSEQLERWRETTWQNGEGWGQGSWKWKEMGWSWEEGR</sequence>
<proteinExistence type="predicted"/>
<keyword evidence="3" id="KW-1185">Reference proteome</keyword>
<evidence type="ECO:0000313" key="2">
    <source>
        <dbReference type="EMBL" id="CAL1374081.1"/>
    </source>
</evidence>
<protein>
    <submittedName>
        <fullName evidence="2">Uncharacterized protein</fullName>
    </submittedName>
</protein>
<dbReference type="EMBL" id="OZ034816">
    <property type="protein sequence ID" value="CAL1374081.1"/>
    <property type="molecule type" value="Genomic_DNA"/>
</dbReference>
<name>A0AAV2DK95_9ROSI</name>
<feature type="compositionally biased region" description="Basic and acidic residues" evidence="1">
    <location>
        <begin position="1"/>
        <end position="26"/>
    </location>
</feature>
<gene>
    <name evidence="2" type="ORF">LTRI10_LOCUS15970</name>
</gene>
<evidence type="ECO:0000256" key="1">
    <source>
        <dbReference type="SAM" id="MobiDB-lite"/>
    </source>
</evidence>
<reference evidence="2 3" key="1">
    <citation type="submission" date="2024-04" db="EMBL/GenBank/DDBJ databases">
        <authorList>
            <person name="Fracassetti M."/>
        </authorList>
    </citation>
    <scope>NUCLEOTIDE SEQUENCE [LARGE SCALE GENOMIC DNA]</scope>
</reference>
<evidence type="ECO:0000313" key="3">
    <source>
        <dbReference type="Proteomes" id="UP001497516"/>
    </source>
</evidence>
<organism evidence="2 3">
    <name type="scientific">Linum trigynum</name>
    <dbReference type="NCBI Taxonomy" id="586398"/>
    <lineage>
        <taxon>Eukaryota</taxon>
        <taxon>Viridiplantae</taxon>
        <taxon>Streptophyta</taxon>
        <taxon>Embryophyta</taxon>
        <taxon>Tracheophyta</taxon>
        <taxon>Spermatophyta</taxon>
        <taxon>Magnoliopsida</taxon>
        <taxon>eudicotyledons</taxon>
        <taxon>Gunneridae</taxon>
        <taxon>Pentapetalae</taxon>
        <taxon>rosids</taxon>
        <taxon>fabids</taxon>
        <taxon>Malpighiales</taxon>
        <taxon>Linaceae</taxon>
        <taxon>Linum</taxon>
    </lineage>
</organism>